<dbReference type="OrthoDB" id="1700487at2"/>
<dbReference type="AlphaFoldDB" id="A0A2A7B6Q0"/>
<gene>
    <name evidence="2" type="ORF">CHR60_09870</name>
</gene>
<dbReference type="Gene3D" id="3.90.1530.30">
    <property type="match status" value="1"/>
</dbReference>
<dbReference type="InterPro" id="IPR003115">
    <property type="entry name" value="ParB_N"/>
</dbReference>
<reference evidence="2 3" key="1">
    <citation type="journal article" date="2017" name="Front. Microbiol.">
        <title>New Insights into the Diversity of the Genus Faecalibacterium.</title>
        <authorList>
            <person name="Benevides L."/>
            <person name="Burman S."/>
            <person name="Martin R."/>
            <person name="Robert V."/>
            <person name="Thomas M."/>
            <person name="Miquel S."/>
            <person name="Chain F."/>
            <person name="Sokol H."/>
            <person name="Bermudez-Humaran L.G."/>
            <person name="Morrison M."/>
            <person name="Langella P."/>
            <person name="Azevedo V.A."/>
            <person name="Chatel J.M."/>
            <person name="Soares S."/>
        </authorList>
    </citation>
    <scope>NUCLEOTIDE SEQUENCE [LARGE SCALE GENOMIC DNA]</scope>
    <source>
        <strain evidence="2 3">AHMP21</strain>
    </source>
</reference>
<dbReference type="GO" id="GO:0005694">
    <property type="term" value="C:chromosome"/>
    <property type="evidence" value="ECO:0007669"/>
    <property type="project" value="TreeGrafter"/>
</dbReference>
<dbReference type="EMBL" id="NOUV01000014">
    <property type="protein sequence ID" value="PDX87011.1"/>
    <property type="molecule type" value="Genomic_DNA"/>
</dbReference>
<name>A0A2A7B6Q0_9FIRM</name>
<evidence type="ECO:0000313" key="2">
    <source>
        <dbReference type="EMBL" id="PDX87011.1"/>
    </source>
</evidence>
<dbReference type="RefSeq" id="WP_097792833.1">
    <property type="nucleotide sequence ID" value="NZ_NOUV01000014.1"/>
</dbReference>
<dbReference type="PANTHER" id="PTHR33375:SF1">
    <property type="entry name" value="CHROMOSOME-PARTITIONING PROTEIN PARB-RELATED"/>
    <property type="match status" value="1"/>
</dbReference>
<protein>
    <recommendedName>
        <fullName evidence="1">ParB-like N-terminal domain-containing protein</fullName>
    </recommendedName>
</protein>
<organism evidence="2 3">
    <name type="scientific">Faecalibacterium prausnitzii</name>
    <dbReference type="NCBI Taxonomy" id="853"/>
    <lineage>
        <taxon>Bacteria</taxon>
        <taxon>Bacillati</taxon>
        <taxon>Bacillota</taxon>
        <taxon>Clostridia</taxon>
        <taxon>Eubacteriales</taxon>
        <taxon>Oscillospiraceae</taxon>
        <taxon>Faecalibacterium</taxon>
    </lineage>
</organism>
<dbReference type="Proteomes" id="UP000220904">
    <property type="component" value="Unassembled WGS sequence"/>
</dbReference>
<proteinExistence type="predicted"/>
<feature type="domain" description="ParB-like N-terminal" evidence="1">
    <location>
        <begin position="25"/>
        <end position="120"/>
    </location>
</feature>
<dbReference type="InterPro" id="IPR036086">
    <property type="entry name" value="ParB/Sulfiredoxin_sf"/>
</dbReference>
<dbReference type="Pfam" id="PF02195">
    <property type="entry name" value="ParB_N"/>
    <property type="match status" value="1"/>
</dbReference>
<comment type="caution">
    <text evidence="2">The sequence shown here is derived from an EMBL/GenBank/DDBJ whole genome shotgun (WGS) entry which is preliminary data.</text>
</comment>
<evidence type="ECO:0000313" key="3">
    <source>
        <dbReference type="Proteomes" id="UP000220904"/>
    </source>
</evidence>
<dbReference type="InterPro" id="IPR050336">
    <property type="entry name" value="Chromosome_partition/occlusion"/>
</dbReference>
<dbReference type="SMART" id="SM00470">
    <property type="entry name" value="ParB"/>
    <property type="match status" value="1"/>
</dbReference>
<sequence length="433" mass="49117">MSTGLLSGLLSVQPNDPAGSGMQVVMIDRKNIIINPDNRKIYRIGDVSRLKEDIKTNGIRQPLEVVELDGGNYKLIGGERRLTACEELAKEGDTRFETLPCVILKLKYDDDEKIALITANATARDLTDGERLAQYETLKEILTRRKSLGGLSGKVRDELCRILGLSTGAAARLNAISENCGDDTKRELQAGEITLMGAYRRAQEIIAERMARQESTKAPKSDKPVYEKPVVFECKPESSVTVPKQEQEYPEWVIESAKEVCELDWVKSARSFTAEALVTAKGDVCGRSLQKGFVDFNNSKIRFWWSGHGDYCFTWAKFVNFCVEKGFAEKPIKSHGLPEKPTESSGKDTLRKLAEKELSQKALWTFDRNLFIYQLDFYKHSLPGGAELYRMEDRQKDEHTRYAIILQDYEFFTSGWETYEEAVESLVRYLNLK</sequence>
<evidence type="ECO:0000259" key="1">
    <source>
        <dbReference type="SMART" id="SM00470"/>
    </source>
</evidence>
<dbReference type="SUPFAM" id="SSF110849">
    <property type="entry name" value="ParB/Sulfiredoxin"/>
    <property type="match status" value="1"/>
</dbReference>
<dbReference type="GO" id="GO:0007059">
    <property type="term" value="P:chromosome segregation"/>
    <property type="evidence" value="ECO:0007669"/>
    <property type="project" value="TreeGrafter"/>
</dbReference>
<dbReference type="GO" id="GO:0045881">
    <property type="term" value="P:positive regulation of sporulation resulting in formation of a cellular spore"/>
    <property type="evidence" value="ECO:0007669"/>
    <property type="project" value="TreeGrafter"/>
</dbReference>
<dbReference type="PANTHER" id="PTHR33375">
    <property type="entry name" value="CHROMOSOME-PARTITIONING PROTEIN PARB-RELATED"/>
    <property type="match status" value="1"/>
</dbReference>
<accession>A0A2A7B6Q0</accession>